<feature type="transmembrane region" description="Helical" evidence="4">
    <location>
        <begin position="2465"/>
        <end position="2483"/>
    </location>
</feature>
<dbReference type="Pfam" id="PF02138">
    <property type="entry name" value="Beach"/>
    <property type="match status" value="1"/>
</dbReference>
<evidence type="ECO:0000256" key="4">
    <source>
        <dbReference type="SAM" id="Phobius"/>
    </source>
</evidence>
<organism evidence="7 8">
    <name type="scientific">Hyphopichia burtonii NRRL Y-1933</name>
    <dbReference type="NCBI Taxonomy" id="984485"/>
    <lineage>
        <taxon>Eukaryota</taxon>
        <taxon>Fungi</taxon>
        <taxon>Dikarya</taxon>
        <taxon>Ascomycota</taxon>
        <taxon>Saccharomycotina</taxon>
        <taxon>Pichiomycetes</taxon>
        <taxon>Debaryomycetaceae</taxon>
        <taxon>Hyphopichia</taxon>
    </lineage>
</organism>
<dbReference type="SUPFAM" id="SSF49899">
    <property type="entry name" value="Concanavalin A-like lectins/glucanases"/>
    <property type="match status" value="1"/>
</dbReference>
<sequence length="2844" mass="322261">MGSPKGIDDHRISNDESFQNHDASVDDTSIIYLVCDLLSSNLTINKELLVDWKSELTDSIGDSAELSSVIDELILASPGNGGIFNDDSALNKHSILDFLSKFNNLDDELYHDLKIILFELFLRAISTCYTTKIQLFRTNVHEILISNLISIASKPLNSFGWLDYNKPLAINQHMRLIINFMELGCDIKCYKKLIQNIFDPQTNSNLKLVILELLNQIHSSYSSHFDFFLFNDFQSSSISIPFSSDITSLECLTLQSWFKLNTSNSDYLQDNTQATDEYGDIPSTTLFLLANSSSSSSSILKVQLINNSQFMIEIIDQSNGSRMQYTFNQIILDQAYSASNNQGYVHFALTYDTYRNLNLYIDGEYSESIPCPELYKVLNTWNKVYVGQNKENPTFISHDELLIRNLTVLNTALTYEWVYFIFNLGLEYDWDFKDFNTHNLSNQLNHLSPKKLTNLAFKIHELKNGGSFKNKNGNKNSSINSRLNDYNTSASSENFVFMNNFQSDQTKRHLRKLQAISSNSSVLSESSARLAANNNATSSDSSQRANSNIVDRRIITDYLSRSLIKQSNIVFDIHDCLFTSTLETPQSPKALYHRAKPIHGALYSIGGPSLLLKLIESATQNELNVKGLNDSILYIALNLLFTILQNNWRIAKEFENLNGYGLLLVLFTYYKENVNKSLTLNLIEELLPDKCSSSSSLNTNSDCGESLIECNNLLRLILDHVGYDFIDPHESIIVNPIAYRFLVLNLKLYLGSDSFKFLLYHFQVLSVASRFNMFNTLELNRMKVLKKLIQFLKLPALNDNKLTDDLIDQLSLTLNCFIRSDTSVESIRSISLFIIYSLYHSSYDLSAQFGIITLKSLTDVLCDPNSSIKVLKKFSRSITIHWILLLFNYKSESNSDNFKFNSKDVVNCGLTLLTKLLKILGTHIIKRFFQANHGLDILTRFLKDWWHDDQILAVIFLSSFGIDSLNFDSSELTLISVITNESYSSSLNQVIMPDFLLLLNNLVLNSMYTLGLNHGKVLSAPSSPLKIKLQQETDENLELSLNALHLISQYAEAIQLGFDKFKSLQTCYSRKDWLEGIFELIGHLRLSLTWASSDLLHSFQNCYDRLINVISNIFVSKLLNIKDLFKTISGLSEFTKTLVLDIIFPRIFKHLNEFVTVSNFIFNEKEFLEGAIDLMNYYYSEFVNKSYYVTSDNIDTFLVCNLSIIETIDNNSGFSKSHSANVTQLRKSLGHVIILKFLKLSQEYTLDNVSDWVEFNPADEERANGEFGKKINEAAKQLLYRQITILQNENVLDTKRLACLIDLLVGNFLRLAPGIQMASSEHVLNFLRTCYLMRQEDFPKVLDIESTNSEYSNSQEIILEFFQNLLSKNDEESIKSVYRTSAFKNIFHKNLNAYVGQYKETPTLHVLDMIRVMLNNGGKLGQMNSIYIKSFEKNCEQLKVLIISGELVKFNRAIQDQQENIQFFVCNYNYLKSDINRLISPEDRVKVQYVLDYIENVDRMRRRLIVEDQLSDSEKLSYNIEIPIKKIEHITTDFDTFDDILANSGIDTLNLSSDDDTTETDDGYEVLDMNDASDSTSTTYEDKNRKVIRSLYMGDQIIALWNVSQINGLVPIESLIILGSGYLYLIENYFHCADGNVIDAKDAPAESRDPYLQLINSQSSNYLKNDDKVHRNKSWGIEKLSCISKRQFLLRDIAVEMFFNDGASILITCLSTRERDSIYAKLAPYATGKGLDHDLAQSLQLSSPAAANTPPSSSSASFLTSKIASAFAATPSSAYLEATKKWKMGEMSNFYYLMIINTFAGRTFNDLTQYPVFPWVIADYTSEELDFSDPRTFRDLSKPMGGQTRDRAYQFQERYEALDSLQDHEAPPFHYGTHYSSAMIVTSFLIRLKPYVQSYLLLQGGKFDHADRLFNSIERAWSSASKDNTTDVRELTPEFFYLPEFLVNSNNFEFGTLQNGQASNDVVLPPWAKGDPKIFIAKNREALESPYVSANLNLWVDLIFGFKQNGPEAVKALNVFHHLSYNGAINLDNINDDVEKRAIIGMINNFGQTPMKVFHKPHPSREILNVPNYYLSLINLNRRPTLTFESKLKLPIEKIEKSSKTRKWVGRPACITSEDDLLIRKSNDRGSLIINTTSFLNVHLSDITCILQTGHKLFLTGSADGIIQVWKCNTKPVLSLQFQCVMRGHIAPIKTLKFSKTFKVCISVDTDGVVIIWDLTRFKFIRKIKPPVHTEHARVLVSISNDTGNIVTIHSTRYSNVLTIYTINGEVILDKKLKPGFVTCVTFGSINDSQVNSGARLTTNNHAYWSHDIVAVAFGSPHRSIDINEIVPVTDSSEPAKGQSWLLQSSNTIHLDKSDYGIMGSITALELFKETEIDTEDKICRGHLKLILGDSTAWYSVSSITSQLTKLILVKFSYPLFLGSFQFFIGAVLALCMITIVKAFPEMVSQFPPGSVPNDVSLPTFRKAVLFKILPLGLFQFAGKFFSLSATSLIPLATVSSVKALSPLLIVLGYRFVYKVKFPLITYLSLTPLVGGVIFIIFSDSLHVKPSSKANLIANENNRFNYSQMKGLAFCIVSTLIFAAQNIYGKQLITWDSSTTASPASLALNTELSRPGTPSLNSSSEKINEYPRLAPSVSKPKHYIRQRTNSIKLPFSTHDIKYEDRYHSNNNSNEYLPYDESVNQANQNINNPLSNFMGYEPIAKPDKMTIILYCSMIGFTFSIGGFIMKELPSILMEPIKGSVDSISEVFVIIVLIILDSLSHFLQTLLAFHLLGSIPTLSYSIASMMKRIVLITVSLLIVMDSSNIPDPESKWFGRITSEQFYGLILIAIGLYSYDRWGSRSLKGHI</sequence>
<keyword evidence="1 3" id="KW-0853">WD repeat</keyword>
<dbReference type="SUPFAM" id="SSF50729">
    <property type="entry name" value="PH domain-like"/>
    <property type="match status" value="1"/>
</dbReference>
<dbReference type="PROSITE" id="PS50294">
    <property type="entry name" value="WD_REPEATS_REGION"/>
    <property type="match status" value="1"/>
</dbReference>
<reference evidence="8" key="1">
    <citation type="submission" date="2016-05" db="EMBL/GenBank/DDBJ databases">
        <title>Comparative genomics of biotechnologically important yeasts.</title>
        <authorList>
            <consortium name="DOE Joint Genome Institute"/>
            <person name="Riley R."/>
            <person name="Haridas S."/>
            <person name="Wolfe K.H."/>
            <person name="Lopes M.R."/>
            <person name="Hittinger C.T."/>
            <person name="Goker M."/>
            <person name="Salamov A."/>
            <person name="Wisecaver J."/>
            <person name="Long T.M."/>
            <person name="Aerts A.L."/>
            <person name="Barry K."/>
            <person name="Choi C."/>
            <person name="Clum A."/>
            <person name="Coughlan A.Y."/>
            <person name="Deshpande S."/>
            <person name="Douglass A.P."/>
            <person name="Hanson S.J."/>
            <person name="Klenk H.-P."/>
            <person name="Labutti K."/>
            <person name="Lapidus A."/>
            <person name="Lindquist E."/>
            <person name="Lipzen A."/>
            <person name="Meier-Kolthoff J.P."/>
            <person name="Ohm R.A."/>
            <person name="Otillar R.P."/>
            <person name="Pangilinan J."/>
            <person name="Peng Y."/>
            <person name="Rokas A."/>
            <person name="Rosa C.A."/>
            <person name="Scheuner C."/>
            <person name="Sibirny A.A."/>
            <person name="Slot J.C."/>
            <person name="Stielow J.B."/>
            <person name="Sun H."/>
            <person name="Kurtzman C.P."/>
            <person name="Blackwell M."/>
            <person name="Grigoriev I.V."/>
            <person name="Jeffries T.W."/>
        </authorList>
    </citation>
    <scope>NUCLEOTIDE SEQUENCE [LARGE SCALE GENOMIC DNA]</scope>
    <source>
        <strain evidence="8">NRRL Y-1933</strain>
    </source>
</reference>
<evidence type="ECO:0000256" key="1">
    <source>
        <dbReference type="ARBA" id="ARBA00022574"/>
    </source>
</evidence>
<dbReference type="Gene3D" id="2.60.120.200">
    <property type="match status" value="1"/>
</dbReference>
<feature type="transmembrane region" description="Helical" evidence="4">
    <location>
        <begin position="2520"/>
        <end position="2538"/>
    </location>
</feature>
<dbReference type="Gene3D" id="1.10.1540.10">
    <property type="entry name" value="BEACH domain"/>
    <property type="match status" value="1"/>
</dbReference>
<dbReference type="OrthoDB" id="26681at2759"/>
<dbReference type="Pfam" id="PF03151">
    <property type="entry name" value="TPT"/>
    <property type="match status" value="2"/>
</dbReference>
<dbReference type="InterPro" id="IPR011993">
    <property type="entry name" value="PH-like_dom_sf"/>
</dbReference>
<dbReference type="Pfam" id="PF14844">
    <property type="entry name" value="PH_BEACH"/>
    <property type="match status" value="1"/>
</dbReference>
<feature type="transmembrane region" description="Helical" evidence="4">
    <location>
        <begin position="2489"/>
        <end position="2513"/>
    </location>
</feature>
<dbReference type="PROSITE" id="PS00678">
    <property type="entry name" value="WD_REPEATS_1"/>
    <property type="match status" value="1"/>
</dbReference>
<keyword evidence="4" id="KW-0812">Transmembrane</keyword>
<keyword evidence="4" id="KW-1133">Transmembrane helix</keyword>
<dbReference type="Proteomes" id="UP000095085">
    <property type="component" value="Unassembled WGS sequence"/>
</dbReference>
<protein>
    <recommendedName>
        <fullName evidence="9">Beach-domain-containing protein</fullName>
    </recommendedName>
</protein>
<dbReference type="PANTHER" id="PTHR13743">
    <property type="entry name" value="BEIGE/BEACH-RELATED"/>
    <property type="match status" value="1"/>
</dbReference>
<dbReference type="CDD" id="cd06071">
    <property type="entry name" value="Beach"/>
    <property type="match status" value="1"/>
</dbReference>
<feature type="repeat" description="WD" evidence="3">
    <location>
        <begin position="2182"/>
        <end position="2223"/>
    </location>
</feature>
<feature type="transmembrane region" description="Helical" evidence="4">
    <location>
        <begin position="2706"/>
        <end position="2725"/>
    </location>
</feature>
<dbReference type="PROSITE" id="PS50197">
    <property type="entry name" value="BEACH"/>
    <property type="match status" value="1"/>
</dbReference>
<dbReference type="PROSITE" id="PS50082">
    <property type="entry name" value="WD_REPEATS_2"/>
    <property type="match status" value="1"/>
</dbReference>
<name>A0A1E4RFA2_9ASCO</name>
<dbReference type="InterPro" id="IPR013320">
    <property type="entry name" value="ConA-like_dom_sf"/>
</dbReference>
<dbReference type="STRING" id="984485.A0A1E4RFA2"/>
<keyword evidence="8" id="KW-1185">Reference proteome</keyword>
<dbReference type="InterPro" id="IPR023362">
    <property type="entry name" value="PH-BEACH_dom"/>
</dbReference>
<dbReference type="InterPro" id="IPR004853">
    <property type="entry name" value="Sugar_P_trans_dom"/>
</dbReference>
<dbReference type="InterPro" id="IPR015943">
    <property type="entry name" value="WD40/YVTN_repeat-like_dom_sf"/>
</dbReference>
<dbReference type="Gene3D" id="2.130.10.10">
    <property type="entry name" value="YVTN repeat-like/Quinoprotein amine dehydrogenase"/>
    <property type="match status" value="1"/>
</dbReference>
<proteinExistence type="predicted"/>
<evidence type="ECO:0000313" key="8">
    <source>
        <dbReference type="Proteomes" id="UP000095085"/>
    </source>
</evidence>
<dbReference type="InterPro" id="IPR036372">
    <property type="entry name" value="BEACH_dom_sf"/>
</dbReference>
<dbReference type="GeneID" id="30993883"/>
<gene>
    <name evidence="7" type="ORF">HYPBUDRAFT_12539</name>
</gene>
<dbReference type="RefSeq" id="XP_020074997.1">
    <property type="nucleotide sequence ID" value="XM_020219333.1"/>
</dbReference>
<dbReference type="EMBL" id="KV454543">
    <property type="protein sequence ID" value="ODV65930.1"/>
    <property type="molecule type" value="Genomic_DNA"/>
</dbReference>
<evidence type="ECO:0000313" key="7">
    <source>
        <dbReference type="EMBL" id="ODV65930.1"/>
    </source>
</evidence>
<evidence type="ECO:0000256" key="2">
    <source>
        <dbReference type="ARBA" id="ARBA00022737"/>
    </source>
</evidence>
<dbReference type="InterPro" id="IPR019775">
    <property type="entry name" value="WD40_repeat_CS"/>
</dbReference>
<feature type="domain" description="BEACH-type PH" evidence="6">
    <location>
        <begin position="1592"/>
        <end position="1723"/>
    </location>
</feature>
<dbReference type="SUPFAM" id="SSF50978">
    <property type="entry name" value="WD40 repeat-like"/>
    <property type="match status" value="1"/>
</dbReference>
<feature type="transmembrane region" description="Helical" evidence="4">
    <location>
        <begin position="2745"/>
        <end position="2767"/>
    </location>
</feature>
<evidence type="ECO:0008006" key="9">
    <source>
        <dbReference type="Google" id="ProtNLM"/>
    </source>
</evidence>
<evidence type="ECO:0000259" key="6">
    <source>
        <dbReference type="PROSITE" id="PS51783"/>
    </source>
</evidence>
<feature type="domain" description="BEACH" evidence="5">
    <location>
        <begin position="1767"/>
        <end position="2061"/>
    </location>
</feature>
<evidence type="ECO:0000256" key="3">
    <source>
        <dbReference type="PROSITE-ProRule" id="PRU00221"/>
    </source>
</evidence>
<dbReference type="FunFam" id="1.10.1540.10:FF:000002">
    <property type="entry name" value="WD repeat and FYVE domain containing 3"/>
    <property type="match status" value="1"/>
</dbReference>
<dbReference type="PANTHER" id="PTHR13743:SF123">
    <property type="entry name" value="PROTEIN FAN"/>
    <property type="match status" value="1"/>
</dbReference>
<dbReference type="Gene3D" id="2.30.29.30">
    <property type="entry name" value="Pleckstrin-homology domain (PH domain)/Phosphotyrosine-binding domain (PTB)"/>
    <property type="match status" value="1"/>
</dbReference>
<dbReference type="PROSITE" id="PS51783">
    <property type="entry name" value="PH_BEACH"/>
    <property type="match status" value="1"/>
</dbReference>
<feature type="transmembrane region" description="Helical" evidence="4">
    <location>
        <begin position="2412"/>
        <end position="2437"/>
    </location>
</feature>
<feature type="transmembrane region" description="Helical" evidence="4">
    <location>
        <begin position="2810"/>
        <end position="2832"/>
    </location>
</feature>
<dbReference type="InterPro" id="IPR036322">
    <property type="entry name" value="WD40_repeat_dom_sf"/>
</dbReference>
<keyword evidence="2" id="KW-0677">Repeat</keyword>
<dbReference type="SMART" id="SM01026">
    <property type="entry name" value="Beach"/>
    <property type="match status" value="1"/>
</dbReference>
<dbReference type="Pfam" id="PF00400">
    <property type="entry name" value="WD40"/>
    <property type="match status" value="2"/>
</dbReference>
<dbReference type="InterPro" id="IPR000409">
    <property type="entry name" value="BEACH_dom"/>
</dbReference>
<keyword evidence="4" id="KW-0472">Membrane</keyword>
<dbReference type="InterPro" id="IPR050865">
    <property type="entry name" value="BEACH_Domain"/>
</dbReference>
<dbReference type="InterPro" id="IPR001680">
    <property type="entry name" value="WD40_rpt"/>
</dbReference>
<dbReference type="SUPFAM" id="SSF81837">
    <property type="entry name" value="BEACH domain"/>
    <property type="match status" value="1"/>
</dbReference>
<accession>A0A1E4RFA2</accession>
<dbReference type="SMART" id="SM00320">
    <property type="entry name" value="WD40"/>
    <property type="match status" value="2"/>
</dbReference>
<feature type="transmembrane region" description="Helical" evidence="4">
    <location>
        <begin position="2567"/>
        <end position="2584"/>
    </location>
</feature>
<evidence type="ECO:0000259" key="5">
    <source>
        <dbReference type="PROSITE" id="PS50197"/>
    </source>
</evidence>